<comment type="caution">
    <text evidence="1">The sequence shown here is derived from an EMBL/GenBank/DDBJ whole genome shotgun (WGS) entry which is preliminary data.</text>
</comment>
<reference evidence="1 2" key="1">
    <citation type="submission" date="2013-09" db="EMBL/GenBank/DDBJ databases">
        <title>High correlation between genotypes and phenotypes of environmental bacteria Comamonas testosteroni strains.</title>
        <authorList>
            <person name="Liu L."/>
            <person name="Zhu W."/>
            <person name="Xia X."/>
            <person name="Xu B."/>
            <person name="Luo M."/>
            <person name="Wang G."/>
        </authorList>
    </citation>
    <scope>NUCLEOTIDE SEQUENCE [LARGE SCALE GENOMIC DNA]</scope>
    <source>
        <strain evidence="1 2">JL14</strain>
    </source>
</reference>
<accession>A0A0E3BFZ2</accession>
<dbReference type="Proteomes" id="UP000029567">
    <property type="component" value="Unassembled WGS sequence"/>
</dbReference>
<dbReference type="RefSeq" id="WP_034382147.1">
    <property type="nucleotide sequence ID" value="NZ_AWTN01000114.1"/>
</dbReference>
<name>A0A0E3BFZ2_9BURK</name>
<dbReference type="EMBL" id="AWTN01000114">
    <property type="protein sequence ID" value="KGG86169.1"/>
    <property type="molecule type" value="Genomic_DNA"/>
</dbReference>
<organism evidence="1 2">
    <name type="scientific">Comamonas thiooxydans</name>
    <dbReference type="NCBI Taxonomy" id="363952"/>
    <lineage>
        <taxon>Bacteria</taxon>
        <taxon>Pseudomonadati</taxon>
        <taxon>Pseudomonadota</taxon>
        <taxon>Betaproteobacteria</taxon>
        <taxon>Burkholderiales</taxon>
        <taxon>Comamonadaceae</taxon>
        <taxon>Comamonas</taxon>
    </lineage>
</organism>
<dbReference type="AlphaFoldDB" id="A0A0E3BFZ2"/>
<gene>
    <name evidence="1" type="ORF">P245_20850</name>
</gene>
<protein>
    <submittedName>
        <fullName evidence="1">Uncharacterized protein</fullName>
    </submittedName>
</protein>
<evidence type="ECO:0000313" key="1">
    <source>
        <dbReference type="EMBL" id="KGG86169.1"/>
    </source>
</evidence>
<evidence type="ECO:0000313" key="2">
    <source>
        <dbReference type="Proteomes" id="UP000029567"/>
    </source>
</evidence>
<sequence length="87" mass="9425">MSRLSPSQLQAALDSLTKANNRAQLAREKIMEHCQAVYGVEPGDIDNDAFIDACDGANGQSAGMSVEDFDKSMRDAMEMNGISMPEQ</sequence>
<proteinExistence type="predicted"/>